<keyword evidence="7" id="KW-0808">Transferase</keyword>
<dbReference type="Proteomes" id="UP000007110">
    <property type="component" value="Unassembled WGS sequence"/>
</dbReference>
<dbReference type="InterPro" id="IPR025835">
    <property type="entry name" value="Thiopurine_S-MeTrfase"/>
</dbReference>
<keyword evidence="10" id="KW-1185">Reference proteome</keyword>
<reference evidence="9" key="2">
    <citation type="submission" date="2021-01" db="UniProtKB">
        <authorList>
            <consortium name="EnsemblMetazoa"/>
        </authorList>
    </citation>
    <scope>IDENTIFICATION</scope>
</reference>
<proteinExistence type="inferred from homology"/>
<dbReference type="EnsemblMetazoa" id="XM_030992099">
    <property type="protein sequence ID" value="XP_030847959"/>
    <property type="gene ID" value="LOC590906"/>
</dbReference>
<dbReference type="PROSITE" id="PS51585">
    <property type="entry name" value="SAM_MT_TPMT"/>
    <property type="match status" value="1"/>
</dbReference>
<dbReference type="KEGG" id="spu:590906"/>
<evidence type="ECO:0000256" key="3">
    <source>
        <dbReference type="ARBA" id="ARBA00008145"/>
    </source>
</evidence>
<dbReference type="PIRSF" id="PIRSF023956">
    <property type="entry name" value="Thiopurine_S-methyltransferase"/>
    <property type="match status" value="1"/>
</dbReference>
<evidence type="ECO:0000256" key="6">
    <source>
        <dbReference type="ARBA" id="ARBA00022603"/>
    </source>
</evidence>
<evidence type="ECO:0000313" key="9">
    <source>
        <dbReference type="EnsemblMetazoa" id="XP_030847959"/>
    </source>
</evidence>
<comment type="catalytic activity">
    <reaction evidence="1">
        <text>S-adenosyl-L-methionine + a thiopurine = S-adenosyl-L-homocysteine + a thiopurine S-methylether.</text>
        <dbReference type="EC" id="2.1.1.67"/>
    </reaction>
</comment>
<dbReference type="SUPFAM" id="SSF53335">
    <property type="entry name" value="S-adenosyl-L-methionine-dependent methyltransferases"/>
    <property type="match status" value="1"/>
</dbReference>
<dbReference type="Gene3D" id="3.40.50.150">
    <property type="entry name" value="Vaccinia Virus protein VP39"/>
    <property type="match status" value="1"/>
</dbReference>
<dbReference type="FunCoup" id="A0A7M7P9C4">
    <property type="interactions" value="5"/>
</dbReference>
<reference evidence="10" key="1">
    <citation type="submission" date="2015-02" db="EMBL/GenBank/DDBJ databases">
        <title>Genome sequencing for Strongylocentrotus purpuratus.</title>
        <authorList>
            <person name="Murali S."/>
            <person name="Liu Y."/>
            <person name="Vee V."/>
            <person name="English A."/>
            <person name="Wang M."/>
            <person name="Skinner E."/>
            <person name="Han Y."/>
            <person name="Muzny D.M."/>
            <person name="Worley K.C."/>
            <person name="Gibbs R.A."/>
        </authorList>
    </citation>
    <scope>NUCLEOTIDE SEQUENCE</scope>
</reference>
<protein>
    <recommendedName>
        <fullName evidence="4">thiopurine S-methyltransferase</fullName>
        <ecNumber evidence="4">2.1.1.67</ecNumber>
    </recommendedName>
</protein>
<dbReference type="AlphaFoldDB" id="A0A7M7P9C4"/>
<dbReference type="InterPro" id="IPR029063">
    <property type="entry name" value="SAM-dependent_MTases_sf"/>
</dbReference>
<keyword evidence="6" id="KW-0489">Methyltransferase</keyword>
<dbReference type="Pfam" id="PF05724">
    <property type="entry name" value="TPMT"/>
    <property type="match status" value="1"/>
</dbReference>
<evidence type="ECO:0000313" key="10">
    <source>
        <dbReference type="Proteomes" id="UP000007110"/>
    </source>
</evidence>
<dbReference type="OrthoDB" id="276151at2759"/>
<dbReference type="GO" id="GO:0005737">
    <property type="term" value="C:cytoplasm"/>
    <property type="evidence" value="ECO:0007669"/>
    <property type="project" value="UniProtKB-SubCell"/>
</dbReference>
<dbReference type="GeneID" id="590906"/>
<dbReference type="GO" id="GO:0008119">
    <property type="term" value="F:thiopurine S-methyltransferase activity"/>
    <property type="evidence" value="ECO:0000318"/>
    <property type="project" value="GO_Central"/>
</dbReference>
<dbReference type="EC" id="2.1.1.67" evidence="4"/>
<evidence type="ECO:0000256" key="8">
    <source>
        <dbReference type="ARBA" id="ARBA00022691"/>
    </source>
</evidence>
<comment type="similarity">
    <text evidence="3">Belongs to the class I-like SAM-binding methyltransferase superfamily. TPMT family.</text>
</comment>
<accession>A0A7M7P9C4</accession>
<evidence type="ECO:0000256" key="4">
    <source>
        <dbReference type="ARBA" id="ARBA00011905"/>
    </source>
</evidence>
<dbReference type="InterPro" id="IPR008854">
    <property type="entry name" value="TPMT"/>
</dbReference>
<sequence>MEKGESIDKWQKRWEEGHIGFHKGKVHEMLSAYVDQLTDGKERCRIFIPLCGKTIDIVWLWERGHEIVGVEAVEDAVLAFFQEQSIKYTVTDVPGMPGAKLYQNEDGRIKIYRCNLFELNRTILGDFDAIYDRGSLVAIGPCDRIKYSELMSSLLGKGGRILLESYLYDKEQFKWKNHSPFSLTEAEVKALYEPKAKVQLLHTRDVLYDVFREAGLEWMSAIMLLLKFD</sequence>
<evidence type="ECO:0000256" key="5">
    <source>
        <dbReference type="ARBA" id="ARBA00022490"/>
    </source>
</evidence>
<dbReference type="RefSeq" id="XP_030847959.1">
    <property type="nucleotide sequence ID" value="XM_030992099.1"/>
</dbReference>
<keyword evidence="5" id="KW-0963">Cytoplasm</keyword>
<evidence type="ECO:0000256" key="2">
    <source>
        <dbReference type="ARBA" id="ARBA00004496"/>
    </source>
</evidence>
<dbReference type="FunFam" id="3.40.50.150:FF:000101">
    <property type="entry name" value="Thiopurine S-methyltransferase"/>
    <property type="match status" value="1"/>
</dbReference>
<dbReference type="InParanoid" id="A0A7M7P9C4"/>
<dbReference type="GO" id="GO:0032259">
    <property type="term" value="P:methylation"/>
    <property type="evidence" value="ECO:0007669"/>
    <property type="project" value="UniProtKB-KW"/>
</dbReference>
<organism evidence="9 10">
    <name type="scientific">Strongylocentrotus purpuratus</name>
    <name type="common">Purple sea urchin</name>
    <dbReference type="NCBI Taxonomy" id="7668"/>
    <lineage>
        <taxon>Eukaryota</taxon>
        <taxon>Metazoa</taxon>
        <taxon>Echinodermata</taxon>
        <taxon>Eleutherozoa</taxon>
        <taxon>Echinozoa</taxon>
        <taxon>Echinoidea</taxon>
        <taxon>Euechinoidea</taxon>
        <taxon>Echinacea</taxon>
        <taxon>Camarodonta</taxon>
        <taxon>Echinidea</taxon>
        <taxon>Strongylocentrotidae</taxon>
        <taxon>Strongylocentrotus</taxon>
    </lineage>
</organism>
<evidence type="ECO:0000256" key="7">
    <source>
        <dbReference type="ARBA" id="ARBA00022679"/>
    </source>
</evidence>
<evidence type="ECO:0000256" key="1">
    <source>
        <dbReference type="ARBA" id="ARBA00000903"/>
    </source>
</evidence>
<dbReference type="PANTHER" id="PTHR10259:SF11">
    <property type="entry name" value="THIOPURINE S-METHYLTRANSFERASE"/>
    <property type="match status" value="1"/>
</dbReference>
<dbReference type="OMA" id="MEASFWH"/>
<comment type="subcellular location">
    <subcellularLocation>
        <location evidence="2">Cytoplasm</location>
    </subcellularLocation>
</comment>
<name>A0A7M7P9C4_STRPU</name>
<keyword evidence="8" id="KW-0949">S-adenosyl-L-methionine</keyword>
<dbReference type="PANTHER" id="PTHR10259">
    <property type="entry name" value="THIOPURINE S-METHYLTRANSFERASE"/>
    <property type="match status" value="1"/>
</dbReference>